<name>A0A644TUC3_9ZZZZ</name>
<proteinExistence type="predicted"/>
<evidence type="ECO:0000313" key="1">
    <source>
        <dbReference type="EMBL" id="MPL70249.1"/>
    </source>
</evidence>
<comment type="caution">
    <text evidence="1">The sequence shown here is derived from an EMBL/GenBank/DDBJ whole genome shotgun (WGS) entry which is preliminary data.</text>
</comment>
<sequence>MENQNEQKLKVMSEDEFNEILKKERADAVDKAIEIALDPILRFSKLLNNYEITEKDFSKGEAVIPSEIADILRLIVVGAATEIGLQSDPRMVRHSFISLEDFKDYAAG</sequence>
<protein>
    <submittedName>
        <fullName evidence="1">Uncharacterized protein</fullName>
    </submittedName>
</protein>
<organism evidence="1">
    <name type="scientific">bioreactor metagenome</name>
    <dbReference type="NCBI Taxonomy" id="1076179"/>
    <lineage>
        <taxon>unclassified sequences</taxon>
        <taxon>metagenomes</taxon>
        <taxon>ecological metagenomes</taxon>
    </lineage>
</organism>
<dbReference type="EMBL" id="VSSQ01000052">
    <property type="protein sequence ID" value="MPL70249.1"/>
    <property type="molecule type" value="Genomic_DNA"/>
</dbReference>
<accession>A0A644TUC3</accession>
<reference evidence="1" key="1">
    <citation type="submission" date="2019-08" db="EMBL/GenBank/DDBJ databases">
        <authorList>
            <person name="Kucharzyk K."/>
            <person name="Murdoch R.W."/>
            <person name="Higgins S."/>
            <person name="Loffler F."/>
        </authorList>
    </citation>
    <scope>NUCLEOTIDE SEQUENCE</scope>
</reference>
<dbReference type="AlphaFoldDB" id="A0A644TUC3"/>
<gene>
    <name evidence="1" type="ORF">SDC9_16004</name>
</gene>